<feature type="transmembrane region" description="Helical" evidence="5">
    <location>
        <begin position="119"/>
        <end position="140"/>
    </location>
</feature>
<dbReference type="PANTHER" id="PTHR13325:SF3">
    <property type="entry name" value="MEMBRANE-BOUND TRANSCRIPTION FACTOR SITE-2 PROTEASE"/>
    <property type="match status" value="1"/>
</dbReference>
<feature type="domain" description="Peptidase M50" evidence="6">
    <location>
        <begin position="130"/>
        <end position="518"/>
    </location>
</feature>
<dbReference type="EMBL" id="LGFT01000040">
    <property type="protein sequence ID" value="KUK43952.1"/>
    <property type="molecule type" value="Genomic_DNA"/>
</dbReference>
<keyword evidence="3 5" id="KW-1133">Transmembrane helix</keyword>
<dbReference type="InterPro" id="IPR036034">
    <property type="entry name" value="PDZ_sf"/>
</dbReference>
<keyword evidence="4 5" id="KW-0472">Membrane</keyword>
<dbReference type="CDD" id="cd06159">
    <property type="entry name" value="S2P-M50_PDZ_Arch"/>
    <property type="match status" value="1"/>
</dbReference>
<feature type="transmembrane region" description="Helical" evidence="5">
    <location>
        <begin position="12"/>
        <end position="30"/>
    </location>
</feature>
<dbReference type="InterPro" id="IPR008915">
    <property type="entry name" value="Peptidase_M50"/>
</dbReference>
<feature type="transmembrane region" description="Helical" evidence="5">
    <location>
        <begin position="456"/>
        <end position="475"/>
    </location>
</feature>
<dbReference type="Proteomes" id="UP000057043">
    <property type="component" value="Unassembled WGS sequence"/>
</dbReference>
<reference evidence="9 10" key="2">
    <citation type="journal article" date="2015" name="MBio">
        <title>Genome-Resolved Metagenomic Analysis Reveals Roles for Candidate Phyla and Other Microbial Community Members in Biogeochemical Transformations in Oil Reservoirs.</title>
        <authorList>
            <person name="Hu P."/>
            <person name="Tom L."/>
            <person name="Singh A."/>
            <person name="Thomas B.C."/>
            <person name="Baker B.J."/>
            <person name="Piceno Y.M."/>
            <person name="Andersen G.L."/>
            <person name="Banfield J.F."/>
        </authorList>
    </citation>
    <scope>NUCLEOTIDE SEQUENCE [LARGE SCALE GENOMIC DNA]</scope>
    <source>
        <strain evidence="7">57_489</strain>
    </source>
</reference>
<dbReference type="PANTHER" id="PTHR13325">
    <property type="entry name" value="PROTEASE M50 MEMBRANE-BOUND TRANSCRIPTION FACTOR SITE 2 PROTEASE"/>
    <property type="match status" value="1"/>
</dbReference>
<evidence type="ECO:0000256" key="3">
    <source>
        <dbReference type="ARBA" id="ARBA00022989"/>
    </source>
</evidence>
<dbReference type="Pfam" id="PF02163">
    <property type="entry name" value="Peptidase_M50"/>
    <property type="match status" value="1"/>
</dbReference>
<dbReference type="GO" id="GO:0004222">
    <property type="term" value="F:metalloendopeptidase activity"/>
    <property type="evidence" value="ECO:0007669"/>
    <property type="project" value="InterPro"/>
</dbReference>
<comment type="subcellular location">
    <subcellularLocation>
        <location evidence="1">Endomembrane system</location>
        <topology evidence="1">Multi-pass membrane protein</topology>
    </subcellularLocation>
</comment>
<evidence type="ECO:0000313" key="9">
    <source>
        <dbReference type="Proteomes" id="UP000053961"/>
    </source>
</evidence>
<dbReference type="GO" id="GO:0005737">
    <property type="term" value="C:cytoplasm"/>
    <property type="evidence" value="ECO:0007669"/>
    <property type="project" value="TreeGrafter"/>
</dbReference>
<evidence type="ECO:0000256" key="1">
    <source>
        <dbReference type="ARBA" id="ARBA00004127"/>
    </source>
</evidence>
<organism evidence="7 10">
    <name type="scientific">Methanothrix harundinacea</name>
    <dbReference type="NCBI Taxonomy" id="301375"/>
    <lineage>
        <taxon>Archaea</taxon>
        <taxon>Methanobacteriati</taxon>
        <taxon>Methanobacteriota</taxon>
        <taxon>Stenosarchaea group</taxon>
        <taxon>Methanomicrobia</taxon>
        <taxon>Methanotrichales</taxon>
        <taxon>Methanotrichaceae</taxon>
        <taxon>Methanothrix</taxon>
    </lineage>
</organism>
<feature type="transmembrane region" description="Helical" evidence="5">
    <location>
        <begin position="515"/>
        <end position="537"/>
    </location>
</feature>
<accession>A0A101FTB4</accession>
<evidence type="ECO:0000256" key="2">
    <source>
        <dbReference type="ARBA" id="ARBA00022692"/>
    </source>
</evidence>
<dbReference type="AlphaFoldDB" id="A0A101FTB4"/>
<dbReference type="PATRIC" id="fig|301375.6.peg.1708"/>
<dbReference type="SUPFAM" id="SSF50156">
    <property type="entry name" value="PDZ domain-like"/>
    <property type="match status" value="2"/>
</dbReference>
<feature type="transmembrane region" description="Helical" evidence="5">
    <location>
        <begin position="196"/>
        <end position="216"/>
    </location>
</feature>
<name>A0A101FTB4_9EURY</name>
<dbReference type="Gene3D" id="2.30.42.10">
    <property type="match status" value="1"/>
</dbReference>
<evidence type="ECO:0000313" key="10">
    <source>
        <dbReference type="Proteomes" id="UP000057043"/>
    </source>
</evidence>
<reference evidence="8" key="1">
    <citation type="journal article" date="2015" name="MBio">
        <title>Genome-resolved metagenomic analysis reveals roles for candidate phyla and other microbial community members in biogeochemical transformations in oil reservoirs.</title>
        <authorList>
            <person name="Hu P."/>
            <person name="Tom L."/>
            <person name="Singh A."/>
            <person name="Thomas B.C."/>
            <person name="Baker B.J."/>
            <person name="Piceno Y.M."/>
            <person name="Andersen G.L."/>
            <person name="Banfield J.F."/>
        </authorList>
    </citation>
    <scope>NUCLEOTIDE SEQUENCE [LARGE SCALE GENOMIC DNA]</scope>
    <source>
        <strain evidence="8">56_747</strain>
    </source>
</reference>
<protein>
    <submittedName>
        <fullName evidence="7 8">Peptidase M50</fullName>
    </submittedName>
</protein>
<evidence type="ECO:0000313" key="8">
    <source>
        <dbReference type="EMBL" id="KUK95021.1"/>
    </source>
</evidence>
<evidence type="ECO:0000313" key="7">
    <source>
        <dbReference type="EMBL" id="KUK43952.1"/>
    </source>
</evidence>
<dbReference type="EMBL" id="LGHB01000039">
    <property type="protein sequence ID" value="KUK95021.1"/>
    <property type="molecule type" value="Genomic_DNA"/>
</dbReference>
<feature type="transmembrane region" description="Helical" evidence="5">
    <location>
        <begin position="71"/>
        <end position="99"/>
    </location>
</feature>
<evidence type="ECO:0000259" key="6">
    <source>
        <dbReference type="Pfam" id="PF02163"/>
    </source>
</evidence>
<evidence type="ECO:0000256" key="4">
    <source>
        <dbReference type="ARBA" id="ARBA00023136"/>
    </source>
</evidence>
<comment type="caution">
    <text evidence="7">The sequence shown here is derived from an EMBL/GenBank/DDBJ whole genome shotgun (WGS) entry which is preliminary data.</text>
</comment>
<dbReference type="GO" id="GO:0016020">
    <property type="term" value="C:membrane"/>
    <property type="evidence" value="ECO:0007669"/>
    <property type="project" value="InterPro"/>
</dbReference>
<evidence type="ECO:0000256" key="5">
    <source>
        <dbReference type="SAM" id="Phobius"/>
    </source>
</evidence>
<keyword evidence="2 5" id="KW-0812">Transmembrane</keyword>
<dbReference type="GO" id="GO:0031293">
    <property type="term" value="P:membrane protein intracellular domain proteolysis"/>
    <property type="evidence" value="ECO:0007669"/>
    <property type="project" value="TreeGrafter"/>
</dbReference>
<dbReference type="GO" id="GO:0012505">
    <property type="term" value="C:endomembrane system"/>
    <property type="evidence" value="ECO:0007669"/>
    <property type="project" value="UniProtKB-SubCell"/>
</dbReference>
<proteinExistence type="predicted"/>
<dbReference type="Proteomes" id="UP000053961">
    <property type="component" value="Unassembled WGS sequence"/>
</dbReference>
<dbReference type="InterPro" id="IPR001193">
    <property type="entry name" value="MBTPS2"/>
</dbReference>
<dbReference type="PRINTS" id="PR01000">
    <property type="entry name" value="SREBPS2PTASE"/>
</dbReference>
<gene>
    <name evidence="7" type="ORF">XD72_1681</name>
    <name evidence="8" type="ORF">XE07_1960</name>
</gene>
<sequence>MDFTLELTPYDWLLIAILALNLHWILAVRLSRIQSLGGLNLGNWGPVIMVRTTRWIALIDRLSRPKRFWKASITAGIPLVVLGMFSFLAFFLLMTFAVMRSPPEPSVYTAPRNVLLIPGINQFIPLWWGWVALFVTMVVHEFSHGILCRAEGIRVKSMGIALLMAPVAAFVEPDDKELFGSEDEKAKASRAARVRILSAGVIANFVVAAFALALFFGPVIGAIAPVDRVVVVDVAPGSDAEIAGFEEQMILLLADGLRIERLEDLTAAGGKGPQNLKLLRGEEVVGLGLDGPIRQGVVVSYVFVGSAAEDAGMTSGVTISEIDSVPTPDWVSFRSYMNSTSEGQTVNIGTNRGEYNVNLTANPDGSKTGFLGVGFSGVSANAVYLDGATFQEFPSGSFLAALQEMPRSGLLGLISLMGLPFSGIPGFTEMGFPGFSGWITQLFEPVGWAEPLGGNIFWIANFLFWVGLINLYAGLFNCLPAVPLDGGHIFRDLLTMGFEAIFKSEARAEKMTRTVVALMAWLIFSSLIFIIVAPYLAHGFGG</sequence>